<organism evidence="2 3">
    <name type="scientific">Catenovulum sediminis</name>
    <dbReference type="NCBI Taxonomy" id="1740262"/>
    <lineage>
        <taxon>Bacteria</taxon>
        <taxon>Pseudomonadati</taxon>
        <taxon>Pseudomonadota</taxon>
        <taxon>Gammaproteobacteria</taxon>
        <taxon>Alteromonadales</taxon>
        <taxon>Alteromonadaceae</taxon>
        <taxon>Catenovulum</taxon>
    </lineage>
</organism>
<dbReference type="Proteomes" id="UP001467690">
    <property type="component" value="Unassembled WGS sequence"/>
</dbReference>
<dbReference type="InterPro" id="IPR011009">
    <property type="entry name" value="Kinase-like_dom_sf"/>
</dbReference>
<reference evidence="2 3" key="1">
    <citation type="submission" date="2024-06" db="EMBL/GenBank/DDBJ databases">
        <authorList>
            <person name="Chen R.Y."/>
        </authorList>
    </citation>
    <scope>NUCLEOTIDE SEQUENCE [LARGE SCALE GENOMIC DNA]</scope>
    <source>
        <strain evidence="2 3">D2</strain>
    </source>
</reference>
<dbReference type="Pfam" id="PF01636">
    <property type="entry name" value="APH"/>
    <property type="match status" value="1"/>
</dbReference>
<proteinExistence type="predicted"/>
<evidence type="ECO:0000313" key="2">
    <source>
        <dbReference type="EMBL" id="MER2493275.1"/>
    </source>
</evidence>
<protein>
    <submittedName>
        <fullName evidence="2">Phosphotransferase</fullName>
    </submittedName>
</protein>
<dbReference type="Gene3D" id="3.90.1200.10">
    <property type="match status" value="1"/>
</dbReference>
<dbReference type="RefSeq" id="WP_143870604.1">
    <property type="nucleotide sequence ID" value="NZ_CP041660.1"/>
</dbReference>
<accession>A0ABV1RK74</accession>
<gene>
    <name evidence="2" type="ORF">ABS311_15455</name>
</gene>
<sequence>MQIHQDRAEKLENWLNSIIETKFKITAISGDASFRRYFRVNTGEQSLIAVDAPPATENTSLFVQLSRALQAREIAASKVIACDLQNGFMLQADIGNLHLADVINQANYQTHYQNLFPLINKFQQLNQEQDLNLANYNEAMLTTEGQIFLEWYVKRHLDFQHTEAFLTLYKKLESIITKAFTCQPQRVIHRDFHCKNIMLDTAQSPPYTLIDFQGAVHGPITYDLVSLLRDCYLVWPVDAVTQLSELYRAQYHPQISTENWQYWFDLTGLQRHLKCLGIFCRLYYRDNKADYLKYLPNVLSYCLQVCQRYPQLREFAHWLETHSIKNEITTNAK</sequence>
<evidence type="ECO:0000259" key="1">
    <source>
        <dbReference type="Pfam" id="PF01636"/>
    </source>
</evidence>
<dbReference type="Gene3D" id="3.30.200.20">
    <property type="entry name" value="Phosphorylase Kinase, domain 1"/>
    <property type="match status" value="1"/>
</dbReference>
<evidence type="ECO:0000313" key="3">
    <source>
        <dbReference type="Proteomes" id="UP001467690"/>
    </source>
</evidence>
<keyword evidence="3" id="KW-1185">Reference proteome</keyword>
<dbReference type="SUPFAM" id="SSF56112">
    <property type="entry name" value="Protein kinase-like (PK-like)"/>
    <property type="match status" value="1"/>
</dbReference>
<dbReference type="InterPro" id="IPR002575">
    <property type="entry name" value="Aminoglycoside_PTrfase"/>
</dbReference>
<dbReference type="EMBL" id="JBELOE010000259">
    <property type="protein sequence ID" value="MER2493275.1"/>
    <property type="molecule type" value="Genomic_DNA"/>
</dbReference>
<comment type="caution">
    <text evidence="2">The sequence shown here is derived from an EMBL/GenBank/DDBJ whole genome shotgun (WGS) entry which is preliminary data.</text>
</comment>
<name>A0ABV1RK74_9ALTE</name>
<feature type="domain" description="Aminoglycoside phosphotransferase" evidence="1">
    <location>
        <begin position="25"/>
        <end position="252"/>
    </location>
</feature>